<evidence type="ECO:0000313" key="1">
    <source>
        <dbReference type="EMBL" id="RZI47032.1"/>
    </source>
</evidence>
<reference evidence="1 2" key="1">
    <citation type="submission" date="2018-10" db="EMBL/GenBank/DDBJ databases">
        <title>An updated phylogeny of the Alphaproteobacteria reveals that the parasitic Rickettsiales and Holosporales have independent origins.</title>
        <authorList>
            <person name="Munoz-Gomez S.A."/>
            <person name="Hess S."/>
            <person name="Burger G."/>
            <person name="Lang B.F."/>
            <person name="Susko E."/>
            <person name="Slamovits C.H."/>
            <person name="Roger A.J."/>
        </authorList>
    </citation>
    <scope>NUCLEOTIDE SEQUENCE [LARGE SCALE GENOMIC DNA]</scope>
    <source>
        <strain evidence="1">HOLO01</strain>
    </source>
</reference>
<sequence>MKLNYTYLFLFLTSIKNLYGSTEIDTTQKALILTASKVTRSYCFKHKFPPLNRKKDITARDDMLDRIEMLFGKNLSANPNFHKLIDPLINIKPDAKGKFWVSFIVSDNYLSCLKIYEGFKFFNYDEVLAELEKSKGLERYKFGIVHMSSLSVPMDLSKKFWRRIFSLEDDRFEKLKSITQMTANIPVFNALVLPKVFSEIFNKSNWDETYWNRFSSLLSQVEPEIEKADDRTQVHLICALLQAADTPSKGEPL</sequence>
<dbReference type="Proteomes" id="UP000293550">
    <property type="component" value="Unassembled WGS sequence"/>
</dbReference>
<gene>
    <name evidence="1" type="ORF">EQU50_00130</name>
</gene>
<dbReference type="EMBL" id="SCFB01000001">
    <property type="protein sequence ID" value="RZI47032.1"/>
    <property type="molecule type" value="Genomic_DNA"/>
</dbReference>
<evidence type="ECO:0000313" key="2">
    <source>
        <dbReference type="Proteomes" id="UP000293550"/>
    </source>
</evidence>
<name>A0A4Q7DJV4_9PROT</name>
<dbReference type="AlphaFoldDB" id="A0A4Q7DJV4"/>
<organism evidence="1 2">
    <name type="scientific">Candidatus Finniella inopinata</name>
    <dbReference type="NCBI Taxonomy" id="1696036"/>
    <lineage>
        <taxon>Bacteria</taxon>
        <taxon>Pseudomonadati</taxon>
        <taxon>Pseudomonadota</taxon>
        <taxon>Alphaproteobacteria</taxon>
        <taxon>Holosporales</taxon>
        <taxon>Candidatus Paracaedibacteraceae</taxon>
        <taxon>Candidatus Finniella</taxon>
    </lineage>
</organism>
<keyword evidence="2" id="KW-1185">Reference proteome</keyword>
<accession>A0A4Q7DJV4</accession>
<protein>
    <submittedName>
        <fullName evidence="1">Uncharacterized protein</fullName>
    </submittedName>
</protein>
<proteinExistence type="predicted"/>
<comment type="caution">
    <text evidence="1">The sequence shown here is derived from an EMBL/GenBank/DDBJ whole genome shotgun (WGS) entry which is preliminary data.</text>
</comment>
<dbReference type="RefSeq" id="WP_130153145.1">
    <property type="nucleotide sequence ID" value="NZ_SCFB01000001.1"/>
</dbReference>